<dbReference type="SMART" id="SM00871">
    <property type="entry name" value="AraC_E_bind"/>
    <property type="match status" value="1"/>
</dbReference>
<dbReference type="Pfam" id="PF06445">
    <property type="entry name" value="GyrI-like"/>
    <property type="match status" value="1"/>
</dbReference>
<name>A0ABX3HIZ6_PAEBO</name>
<dbReference type="SMART" id="SM00342">
    <property type="entry name" value="HTH_ARAC"/>
    <property type="match status" value="1"/>
</dbReference>
<proteinExistence type="predicted"/>
<organism evidence="5 6">
    <name type="scientific">Paenibacillus borealis</name>
    <dbReference type="NCBI Taxonomy" id="160799"/>
    <lineage>
        <taxon>Bacteria</taxon>
        <taxon>Bacillati</taxon>
        <taxon>Bacillota</taxon>
        <taxon>Bacilli</taxon>
        <taxon>Bacillales</taxon>
        <taxon>Paenibacillaceae</taxon>
        <taxon>Paenibacillus</taxon>
    </lineage>
</organism>
<dbReference type="PROSITE" id="PS01124">
    <property type="entry name" value="HTH_ARAC_FAMILY_2"/>
    <property type="match status" value="1"/>
</dbReference>
<keyword evidence="2" id="KW-0238">DNA-binding</keyword>
<dbReference type="InterPro" id="IPR009057">
    <property type="entry name" value="Homeodomain-like_sf"/>
</dbReference>
<protein>
    <recommendedName>
        <fullName evidence="4">HTH araC/xylS-type domain-containing protein</fullName>
    </recommendedName>
</protein>
<keyword evidence="3" id="KW-0804">Transcription</keyword>
<evidence type="ECO:0000313" key="6">
    <source>
        <dbReference type="Proteomes" id="UP000187412"/>
    </source>
</evidence>
<keyword evidence="1" id="KW-0805">Transcription regulation</keyword>
<dbReference type="SUPFAM" id="SSF46689">
    <property type="entry name" value="Homeodomain-like"/>
    <property type="match status" value="2"/>
</dbReference>
<dbReference type="InterPro" id="IPR011256">
    <property type="entry name" value="Reg_factor_effector_dom_sf"/>
</dbReference>
<dbReference type="PANTHER" id="PTHR47504">
    <property type="entry name" value="RIGHT ORIGIN-BINDING PROTEIN"/>
    <property type="match status" value="1"/>
</dbReference>
<dbReference type="Pfam" id="PF12833">
    <property type="entry name" value="HTH_18"/>
    <property type="match status" value="1"/>
</dbReference>
<dbReference type="Gene3D" id="3.20.80.10">
    <property type="entry name" value="Regulatory factor, effector binding domain"/>
    <property type="match status" value="1"/>
</dbReference>
<dbReference type="RefSeq" id="WP_076110162.1">
    <property type="nucleotide sequence ID" value="NZ_MPTB01000009.1"/>
</dbReference>
<evidence type="ECO:0000256" key="3">
    <source>
        <dbReference type="ARBA" id="ARBA00023163"/>
    </source>
</evidence>
<dbReference type="Gene3D" id="1.10.10.60">
    <property type="entry name" value="Homeodomain-like"/>
    <property type="match status" value="2"/>
</dbReference>
<gene>
    <name evidence="5" type="ORF">BSK56_08645</name>
</gene>
<evidence type="ECO:0000256" key="1">
    <source>
        <dbReference type="ARBA" id="ARBA00023015"/>
    </source>
</evidence>
<dbReference type="InterPro" id="IPR050959">
    <property type="entry name" value="MarA-like"/>
</dbReference>
<comment type="caution">
    <text evidence="5">The sequence shown here is derived from an EMBL/GenBank/DDBJ whole genome shotgun (WGS) entry which is preliminary data.</text>
</comment>
<dbReference type="InterPro" id="IPR010499">
    <property type="entry name" value="AraC_E-bd"/>
</dbReference>
<dbReference type="SUPFAM" id="SSF55136">
    <property type="entry name" value="Probable bacterial effector-binding domain"/>
    <property type="match status" value="1"/>
</dbReference>
<feature type="domain" description="HTH araC/xylS-type" evidence="4">
    <location>
        <begin position="8"/>
        <end position="107"/>
    </location>
</feature>
<dbReference type="EMBL" id="MPTB01000009">
    <property type="protein sequence ID" value="OMD49414.1"/>
    <property type="molecule type" value="Genomic_DNA"/>
</dbReference>
<dbReference type="Proteomes" id="UP000187412">
    <property type="component" value="Unassembled WGS sequence"/>
</dbReference>
<accession>A0ABX3HIZ6</accession>
<evidence type="ECO:0000256" key="2">
    <source>
        <dbReference type="ARBA" id="ARBA00023125"/>
    </source>
</evidence>
<keyword evidence="6" id="KW-1185">Reference proteome</keyword>
<dbReference type="PANTHER" id="PTHR47504:SF5">
    <property type="entry name" value="RIGHT ORIGIN-BINDING PROTEIN"/>
    <property type="match status" value="1"/>
</dbReference>
<evidence type="ECO:0000313" key="5">
    <source>
        <dbReference type="EMBL" id="OMD49414.1"/>
    </source>
</evidence>
<dbReference type="InterPro" id="IPR018060">
    <property type="entry name" value="HTH_AraC"/>
</dbReference>
<reference evidence="5 6" key="1">
    <citation type="submission" date="2016-10" db="EMBL/GenBank/DDBJ databases">
        <title>Paenibacillus species isolates.</title>
        <authorList>
            <person name="Beno S.M."/>
        </authorList>
    </citation>
    <scope>NUCLEOTIDE SEQUENCE [LARGE SCALE GENOMIC DNA]</scope>
    <source>
        <strain evidence="5 6">FSL H7-0744</strain>
    </source>
</reference>
<dbReference type="InterPro" id="IPR029442">
    <property type="entry name" value="GyrI-like"/>
</dbReference>
<sequence length="311" mass="36249">MNNYQLVVQALDHIEAELKSPLSVTALSRRTGYSLYHFIRLFQAITGITPGDYIARRKITEAAKDLKRWPERSFQDIALDYHFNDYETFTRAFKRLLHTTPTQVRNKRNNPLLPLLHRLHEQDLLHLPVVQGTPPQIVKLDEITLKGPIVNVIADYSVISEAWSQLFTRVPSLHGRRLPERYYQVGYWADDFENSGVSFICACELYPQPEISGRRQYAVTQTSYRHSASEQAQLSADFPMYTLPAATYLKFIHKGLSKDVSYTYKYIYETWLPKSEYRLSLPYEFEYYGEQYLGPDDKNSISEIYVPLELV</sequence>
<evidence type="ECO:0000259" key="4">
    <source>
        <dbReference type="PROSITE" id="PS01124"/>
    </source>
</evidence>